<dbReference type="Gene3D" id="3.40.710.10">
    <property type="entry name" value="DD-peptidase/beta-lactamase superfamily"/>
    <property type="match status" value="1"/>
</dbReference>
<dbReference type="InterPro" id="IPR023650">
    <property type="entry name" value="Beta-lactam_class-A_AS"/>
</dbReference>
<reference evidence="8 9" key="1">
    <citation type="submission" date="2024-02" db="EMBL/GenBank/DDBJ databases">
        <title>Full genome sequence of Nocardioides kribbensis.</title>
        <authorList>
            <person name="Poletto B.L."/>
            <person name="Silva G."/>
            <person name="Galante D."/>
            <person name="Campos K.R."/>
            <person name="Santos M.B.N."/>
            <person name="Sacchi C.T."/>
        </authorList>
    </citation>
    <scope>NUCLEOTIDE SEQUENCE [LARGE SCALE GENOMIC DNA]</scope>
    <source>
        <strain evidence="8 9">O4R</strain>
    </source>
</reference>
<dbReference type="NCBIfam" id="NF033103">
    <property type="entry name" value="bla_class_A"/>
    <property type="match status" value="1"/>
</dbReference>
<dbReference type="PROSITE" id="PS00146">
    <property type="entry name" value="BETA_LACTAMASE_A"/>
    <property type="match status" value="1"/>
</dbReference>
<evidence type="ECO:0000259" key="7">
    <source>
        <dbReference type="Pfam" id="PF13354"/>
    </source>
</evidence>
<gene>
    <name evidence="8" type="primary">bla</name>
    <name evidence="8" type="ORF">V6R90_09600</name>
</gene>
<evidence type="ECO:0000256" key="6">
    <source>
        <dbReference type="SAM" id="MobiDB-lite"/>
    </source>
</evidence>
<accession>A0ABV1NYE5</accession>
<dbReference type="Proteomes" id="UP001482520">
    <property type="component" value="Unassembled WGS sequence"/>
</dbReference>
<dbReference type="PROSITE" id="PS51257">
    <property type="entry name" value="PROKAR_LIPOPROTEIN"/>
    <property type="match status" value="1"/>
</dbReference>
<comment type="catalytic activity">
    <reaction evidence="5">
        <text>a beta-lactam + H2O = a substituted beta-amino acid</text>
        <dbReference type="Rhea" id="RHEA:20401"/>
        <dbReference type="ChEBI" id="CHEBI:15377"/>
        <dbReference type="ChEBI" id="CHEBI:35627"/>
        <dbReference type="ChEBI" id="CHEBI:140347"/>
        <dbReference type="EC" id="3.5.2.6"/>
    </reaction>
</comment>
<name>A0ABV1NYE5_9ACTN</name>
<dbReference type="InterPro" id="IPR045155">
    <property type="entry name" value="Beta-lactam_cat"/>
</dbReference>
<dbReference type="PRINTS" id="PR00118">
    <property type="entry name" value="BLACTAMASEA"/>
</dbReference>
<dbReference type="RefSeq" id="WP_349804523.1">
    <property type="nucleotide sequence ID" value="NZ_JBEGDP010000009.1"/>
</dbReference>
<sequence>MTRVLPPLSDRPRRRLTPAAGLLALVLTAGCGSGAGGDDGPARSSGPSGGPGATSSVDPQQPTTGRAAFAALEERYAARVGVVAIDTATGETVAHRADERFTYASTVKALAAAVLLDRTTPSQLERVVPVRRTDLVEYSPVVEQRVGRGLTLGAAAEAAVRVSDNTAGNIVLEAIGGPDGLRRALRGLGDRVTDPRRTEPALNRFEPGDDRDTTTPRALATTLRTLAVDDTLAPADRRLLLRWMSGNETGDTLVRAGVPDDWAVADKSGSGATYAARNDVAVVTPPGRAPVVVAVLTRSEDVDAVARDALVAAAAGVVARGLGEAD</sequence>
<dbReference type="GO" id="GO:0008800">
    <property type="term" value="F:beta-lactamase activity"/>
    <property type="evidence" value="ECO:0007669"/>
    <property type="project" value="UniProtKB-EC"/>
</dbReference>
<keyword evidence="4 5" id="KW-0046">Antibiotic resistance</keyword>
<comment type="caution">
    <text evidence="8">The sequence shown here is derived from an EMBL/GenBank/DDBJ whole genome shotgun (WGS) entry which is preliminary data.</text>
</comment>
<dbReference type="PANTHER" id="PTHR35333">
    <property type="entry name" value="BETA-LACTAMASE"/>
    <property type="match status" value="1"/>
</dbReference>
<dbReference type="EMBL" id="JBEGDP010000009">
    <property type="protein sequence ID" value="MEQ7847531.1"/>
    <property type="molecule type" value="Genomic_DNA"/>
</dbReference>
<evidence type="ECO:0000313" key="9">
    <source>
        <dbReference type="Proteomes" id="UP001482520"/>
    </source>
</evidence>
<keyword evidence="3 5" id="KW-0378">Hydrolase</keyword>
<feature type="region of interest" description="Disordered" evidence="6">
    <location>
        <begin position="35"/>
        <end position="62"/>
    </location>
</feature>
<feature type="domain" description="Beta-lactamase class A catalytic" evidence="7">
    <location>
        <begin position="81"/>
        <end position="297"/>
    </location>
</feature>
<organism evidence="8 9">
    <name type="scientific">Nocardioides kribbensis</name>
    <dbReference type="NCBI Taxonomy" id="305517"/>
    <lineage>
        <taxon>Bacteria</taxon>
        <taxon>Bacillati</taxon>
        <taxon>Actinomycetota</taxon>
        <taxon>Actinomycetes</taxon>
        <taxon>Propionibacteriales</taxon>
        <taxon>Nocardioidaceae</taxon>
        <taxon>Nocardioides</taxon>
    </lineage>
</organism>
<dbReference type="EC" id="3.5.2.6" evidence="2 5"/>
<evidence type="ECO:0000313" key="8">
    <source>
        <dbReference type="EMBL" id="MEQ7847531.1"/>
    </source>
</evidence>
<evidence type="ECO:0000256" key="3">
    <source>
        <dbReference type="ARBA" id="ARBA00022801"/>
    </source>
</evidence>
<dbReference type="PANTHER" id="PTHR35333:SF3">
    <property type="entry name" value="BETA-LACTAMASE-TYPE TRANSPEPTIDASE FOLD CONTAINING PROTEIN"/>
    <property type="match status" value="1"/>
</dbReference>
<comment type="similarity">
    <text evidence="1 5">Belongs to the class-A beta-lactamase family.</text>
</comment>
<proteinExistence type="inferred from homology"/>
<evidence type="ECO:0000256" key="2">
    <source>
        <dbReference type="ARBA" id="ARBA00012865"/>
    </source>
</evidence>
<dbReference type="InterPro" id="IPR012338">
    <property type="entry name" value="Beta-lactam/transpept-like"/>
</dbReference>
<evidence type="ECO:0000256" key="5">
    <source>
        <dbReference type="RuleBase" id="RU361140"/>
    </source>
</evidence>
<dbReference type="Pfam" id="PF13354">
    <property type="entry name" value="Beta-lactamase2"/>
    <property type="match status" value="1"/>
</dbReference>
<protein>
    <recommendedName>
        <fullName evidence="2 5">Beta-lactamase</fullName>
        <ecNumber evidence="2 5">3.5.2.6</ecNumber>
    </recommendedName>
</protein>
<dbReference type="InterPro" id="IPR000871">
    <property type="entry name" value="Beta-lactam_class-A"/>
</dbReference>
<evidence type="ECO:0000256" key="1">
    <source>
        <dbReference type="ARBA" id="ARBA00009009"/>
    </source>
</evidence>
<keyword evidence="9" id="KW-1185">Reference proteome</keyword>
<feature type="region of interest" description="Disordered" evidence="6">
    <location>
        <begin position="192"/>
        <end position="214"/>
    </location>
</feature>
<evidence type="ECO:0000256" key="4">
    <source>
        <dbReference type="ARBA" id="ARBA00023251"/>
    </source>
</evidence>
<dbReference type="SUPFAM" id="SSF56601">
    <property type="entry name" value="beta-lactamase/transpeptidase-like"/>
    <property type="match status" value="1"/>
</dbReference>